<evidence type="ECO:0000313" key="2">
    <source>
        <dbReference type="Proteomes" id="UP000197153"/>
    </source>
</evidence>
<evidence type="ECO:0008006" key="3">
    <source>
        <dbReference type="Google" id="ProtNLM"/>
    </source>
</evidence>
<dbReference type="SUPFAM" id="SSF54909">
    <property type="entry name" value="Dimeric alpha+beta barrel"/>
    <property type="match status" value="1"/>
</dbReference>
<gene>
    <name evidence="1" type="ORF">Y958_30810</name>
</gene>
<dbReference type="InterPro" id="IPR008000">
    <property type="entry name" value="Rham/fucose_mutarotase"/>
</dbReference>
<evidence type="ECO:0000313" key="1">
    <source>
        <dbReference type="EMBL" id="ASG25331.1"/>
    </source>
</evidence>
<proteinExistence type="predicted"/>
<keyword evidence="2" id="KW-1185">Reference proteome</keyword>
<dbReference type="Pfam" id="PF05336">
    <property type="entry name" value="rhaM"/>
    <property type="match status" value="1"/>
</dbReference>
<organism evidence="1 2">
    <name type="scientific">Nitrospirillum viridazoti CBAmc</name>
    <dbReference type="NCBI Taxonomy" id="1441467"/>
    <lineage>
        <taxon>Bacteria</taxon>
        <taxon>Pseudomonadati</taxon>
        <taxon>Pseudomonadota</taxon>
        <taxon>Alphaproteobacteria</taxon>
        <taxon>Rhodospirillales</taxon>
        <taxon>Azospirillaceae</taxon>
        <taxon>Nitrospirillum</taxon>
        <taxon>Nitrospirillum viridazoti</taxon>
    </lineage>
</organism>
<dbReference type="EMBL" id="CP022113">
    <property type="protein sequence ID" value="ASG25331.1"/>
    <property type="molecule type" value="Genomic_DNA"/>
</dbReference>
<protein>
    <recommendedName>
        <fullName evidence="3">L-rhamnose mutarotase</fullName>
    </recommendedName>
</protein>
<accession>A0A248K3M6</accession>
<dbReference type="GO" id="GO:0016857">
    <property type="term" value="F:racemase and epimerase activity, acting on carbohydrates and derivatives"/>
    <property type="evidence" value="ECO:0007669"/>
    <property type="project" value="InterPro"/>
</dbReference>
<dbReference type="Proteomes" id="UP000197153">
    <property type="component" value="Chromosome 4"/>
</dbReference>
<dbReference type="PANTHER" id="PTHR43239">
    <property type="entry name" value="UPF0734 PROTEIN DDB_G0273871/DDB_G0273177"/>
    <property type="match status" value="1"/>
</dbReference>
<dbReference type="RefSeq" id="WP_088875698.1">
    <property type="nucleotide sequence ID" value="NZ_CP022113.1"/>
</dbReference>
<dbReference type="InterPro" id="IPR011008">
    <property type="entry name" value="Dimeric_a/b-barrel"/>
</dbReference>
<dbReference type="Gene3D" id="3.30.70.100">
    <property type="match status" value="1"/>
</dbReference>
<dbReference type="PANTHER" id="PTHR43239:SF1">
    <property type="entry name" value="UPF0734 PROTEIN DDB_G0273871_DDB_G0273177"/>
    <property type="match status" value="1"/>
</dbReference>
<dbReference type="KEGG" id="nao:Y958_30810"/>
<name>A0A248K3M6_9PROT</name>
<reference evidence="1 2" key="1">
    <citation type="submission" date="2017-06" db="EMBL/GenBank/DDBJ databases">
        <title>Complete genome sequence of Nitrospirillum amazonense strain CBAmC, an endophytic nitrogen-fixing and plant growth-promoting bacterium, isolated from sugarcane.</title>
        <authorList>
            <person name="Schwab S."/>
            <person name="dos Santos Teixeira K.R."/>
            <person name="Simoes Araujo J.L."/>
            <person name="Soares Vidal M."/>
            <person name="Borges de Freitas H.R."/>
            <person name="Rivello Crivelaro A.L."/>
            <person name="Bueno de Camargo Nunes A."/>
            <person name="dos Santos C.M."/>
            <person name="Palmeira da Silva Rosa D."/>
            <person name="da Silva Padilha D."/>
            <person name="da Silva E."/>
            <person name="Araujo Terra L."/>
            <person name="Soares Mendes V."/>
            <person name="Farinelli L."/>
            <person name="Magalhaes Cruz L."/>
            <person name="Baldani J.I."/>
        </authorList>
    </citation>
    <scope>NUCLEOTIDE SEQUENCE [LARGE SCALE GENOMIC DNA]</scope>
    <source>
        <strain evidence="1 2">CBAmC</strain>
    </source>
</reference>
<dbReference type="InterPro" id="IPR052996">
    <property type="entry name" value="Carb_Metab_Mutarotase"/>
</dbReference>
<dbReference type="AlphaFoldDB" id="A0A248K3M6"/>
<sequence>MSDTRRLCYTVDLRDDAELMARYKAWHGPGAVPKPVVDAIRKDGIRDLEIWLYGTRMVLIMEVGPDFDPGTKAASDAANPEVQEWERLMGTFQQPLPGTPAGQTWVAMERIHSLKEQA</sequence>